<sequence length="338" mass="36470">MDLGLFVSNLTNPTLLFFGLGILAATLKSDLEIPAASIKFISLYLLLSIGFKGGQELAHSTFTLEILYAILFGLVIAFLVPLYTFYLLRRRLGVADAGAIAAAYGSVSAVTFVAAASFLETYQHTFSGYMVAVMAFMESPAIIIAVFLINKYDKPETGEVNISKVLGHSFTNGSVVLILGSLLIGYLADAKQAEGIKPFTTDIFKGFLAIFLLEMGMVTARRFSSFRKYGWYLPLFGMLVAACNGCLVALTSIMVTSDPGTRFMFAILAAGASYIAVPAAMRMAAPKADPGLYIPMALGVAFPFNISIGMVLYWFIIQTDVSGRLSSQLSQLLAYLPF</sequence>
<evidence type="ECO:0000256" key="1">
    <source>
        <dbReference type="SAM" id="Phobius"/>
    </source>
</evidence>
<protein>
    <submittedName>
        <fullName evidence="2">Sodium-dependent bicarbonate transport family permease</fullName>
    </submittedName>
</protein>
<keyword evidence="1" id="KW-0472">Membrane</keyword>
<feature type="transmembrane region" description="Helical" evidence="1">
    <location>
        <begin position="232"/>
        <end position="255"/>
    </location>
</feature>
<feature type="transmembrane region" description="Helical" evidence="1">
    <location>
        <begin position="125"/>
        <end position="149"/>
    </location>
</feature>
<proteinExistence type="predicted"/>
<dbReference type="InterPro" id="IPR010293">
    <property type="entry name" value="Sbt_1"/>
</dbReference>
<feature type="transmembrane region" description="Helical" evidence="1">
    <location>
        <begin position="100"/>
        <end position="119"/>
    </location>
</feature>
<dbReference type="RefSeq" id="WP_302037792.1">
    <property type="nucleotide sequence ID" value="NZ_JAUKPO010000005.1"/>
</dbReference>
<evidence type="ECO:0000313" key="3">
    <source>
        <dbReference type="Proteomes" id="UP001168528"/>
    </source>
</evidence>
<keyword evidence="1" id="KW-0812">Transmembrane</keyword>
<dbReference type="Pfam" id="PF05982">
    <property type="entry name" value="Sbt_1"/>
    <property type="match status" value="1"/>
</dbReference>
<dbReference type="EMBL" id="JAUKPO010000005">
    <property type="protein sequence ID" value="MDO1446990.1"/>
    <property type="molecule type" value="Genomic_DNA"/>
</dbReference>
<dbReference type="PANTHER" id="PTHR40400:SF1">
    <property type="entry name" value="SLR1512 PROTEIN"/>
    <property type="match status" value="1"/>
</dbReference>
<feature type="transmembrane region" description="Helical" evidence="1">
    <location>
        <begin position="203"/>
        <end position="220"/>
    </location>
</feature>
<dbReference type="Proteomes" id="UP001168528">
    <property type="component" value="Unassembled WGS sequence"/>
</dbReference>
<comment type="caution">
    <text evidence="2">The sequence shown here is derived from an EMBL/GenBank/DDBJ whole genome shotgun (WGS) entry which is preliminary data.</text>
</comment>
<organism evidence="2 3">
    <name type="scientific">Rhodocytophaga aerolata</name>
    <dbReference type="NCBI Taxonomy" id="455078"/>
    <lineage>
        <taxon>Bacteria</taxon>
        <taxon>Pseudomonadati</taxon>
        <taxon>Bacteroidota</taxon>
        <taxon>Cytophagia</taxon>
        <taxon>Cytophagales</taxon>
        <taxon>Rhodocytophagaceae</taxon>
        <taxon>Rhodocytophaga</taxon>
    </lineage>
</organism>
<feature type="transmembrane region" description="Helical" evidence="1">
    <location>
        <begin position="292"/>
        <end position="316"/>
    </location>
</feature>
<keyword evidence="1" id="KW-1133">Transmembrane helix</keyword>
<accession>A0ABT8R4F9</accession>
<feature type="transmembrane region" description="Helical" evidence="1">
    <location>
        <begin position="261"/>
        <end position="280"/>
    </location>
</feature>
<dbReference type="PANTHER" id="PTHR40400">
    <property type="entry name" value="SLR1512 PROTEIN"/>
    <property type="match status" value="1"/>
</dbReference>
<name>A0ABT8R4F9_9BACT</name>
<keyword evidence="3" id="KW-1185">Reference proteome</keyword>
<feature type="transmembrane region" description="Helical" evidence="1">
    <location>
        <begin position="170"/>
        <end position="188"/>
    </location>
</feature>
<gene>
    <name evidence="2" type="ORF">Q0590_12045</name>
</gene>
<reference evidence="2" key="1">
    <citation type="submission" date="2023-07" db="EMBL/GenBank/DDBJ databases">
        <title>The genome sequence of Rhodocytophaga aerolata KACC 12507.</title>
        <authorList>
            <person name="Zhang X."/>
        </authorList>
    </citation>
    <scope>NUCLEOTIDE SEQUENCE</scope>
    <source>
        <strain evidence="2">KACC 12507</strain>
    </source>
</reference>
<feature type="transmembrane region" description="Helical" evidence="1">
    <location>
        <begin position="37"/>
        <end position="54"/>
    </location>
</feature>
<feature type="transmembrane region" description="Helical" evidence="1">
    <location>
        <begin position="66"/>
        <end position="88"/>
    </location>
</feature>
<evidence type="ECO:0000313" key="2">
    <source>
        <dbReference type="EMBL" id="MDO1446990.1"/>
    </source>
</evidence>
<feature type="transmembrane region" description="Helical" evidence="1">
    <location>
        <begin position="6"/>
        <end position="25"/>
    </location>
</feature>